<dbReference type="Proteomes" id="UP000256952">
    <property type="component" value="Chromosome CBM2613_a"/>
</dbReference>
<evidence type="ECO:0000313" key="2">
    <source>
        <dbReference type="Proteomes" id="UP000256952"/>
    </source>
</evidence>
<accession>A0A976AW26</accession>
<dbReference type="AlphaFoldDB" id="A0A976AW26"/>
<comment type="caution">
    <text evidence="1">The sequence shown here is derived from an EMBL/GenBank/DDBJ whole genome shotgun (WGS) entry which is preliminary data.</text>
</comment>
<protein>
    <submittedName>
        <fullName evidence="1">Uncharacterized protein</fullName>
    </submittedName>
</protein>
<dbReference type="EMBL" id="OFTH01000016">
    <property type="protein sequence ID" value="SOZ58007.1"/>
    <property type="molecule type" value="Genomic_DNA"/>
</dbReference>
<evidence type="ECO:0000313" key="1">
    <source>
        <dbReference type="EMBL" id="SOZ58007.1"/>
    </source>
</evidence>
<organism evidence="1 2">
    <name type="scientific">Cupriavidus taiwanensis</name>
    <dbReference type="NCBI Taxonomy" id="164546"/>
    <lineage>
        <taxon>Bacteria</taxon>
        <taxon>Pseudomonadati</taxon>
        <taxon>Pseudomonadota</taxon>
        <taxon>Betaproteobacteria</taxon>
        <taxon>Burkholderiales</taxon>
        <taxon>Burkholderiaceae</taxon>
        <taxon>Cupriavidus</taxon>
    </lineage>
</organism>
<sequence>MTREERFLADGCQKNRWSRRQESNLYLALRRRSFYPLNYGEGQDCQDRQAAGAVILETGGSISKSARPRPGAAGVVGVGRHQGAGVSARIQRPGAGGKWRRVPALPVTRVRPRIPA</sequence>
<proteinExistence type="predicted"/>
<gene>
    <name evidence="1" type="ORF">CBM2613_A230104</name>
</gene>
<name>A0A976AW26_9BURK</name>
<reference evidence="1 2" key="1">
    <citation type="submission" date="2018-01" db="EMBL/GenBank/DDBJ databases">
        <authorList>
            <person name="Clerissi C."/>
        </authorList>
    </citation>
    <scope>NUCLEOTIDE SEQUENCE [LARGE SCALE GENOMIC DNA]</scope>
    <source>
        <strain evidence="1">Cupriavidus taiwanensis STM 8556</strain>
    </source>
</reference>